<dbReference type="SUPFAM" id="SSF51419">
    <property type="entry name" value="PLP-binding barrel"/>
    <property type="match status" value="1"/>
</dbReference>
<feature type="active site" description="Proton acceptor; specific for L-alanine" evidence="4">
    <location>
        <position position="288"/>
    </location>
</feature>
<evidence type="ECO:0000313" key="8">
    <source>
        <dbReference type="EMBL" id="PIV02189.1"/>
    </source>
</evidence>
<feature type="modified residue" description="N6-(pyridoxal phosphate)lysine" evidence="4 5">
    <location>
        <position position="60"/>
    </location>
</feature>
<dbReference type="SMART" id="SM01005">
    <property type="entry name" value="Ala_racemase_C"/>
    <property type="match status" value="1"/>
</dbReference>
<dbReference type="NCBIfam" id="TIGR00492">
    <property type="entry name" value="alr"/>
    <property type="match status" value="1"/>
</dbReference>
<comment type="cofactor">
    <cofactor evidence="1 4 5">
        <name>pyridoxal 5'-phosphate</name>
        <dbReference type="ChEBI" id="CHEBI:597326"/>
    </cofactor>
</comment>
<evidence type="ECO:0000256" key="4">
    <source>
        <dbReference type="HAMAP-Rule" id="MF_01201"/>
    </source>
</evidence>
<comment type="catalytic activity">
    <reaction evidence="4">
        <text>L-alanine = D-alanine</text>
        <dbReference type="Rhea" id="RHEA:20249"/>
        <dbReference type="ChEBI" id="CHEBI:57416"/>
        <dbReference type="ChEBI" id="CHEBI:57972"/>
        <dbReference type="EC" id="5.1.1.1"/>
    </reaction>
</comment>
<dbReference type="PANTHER" id="PTHR30511:SF0">
    <property type="entry name" value="ALANINE RACEMASE, CATABOLIC-RELATED"/>
    <property type="match status" value="1"/>
</dbReference>
<evidence type="ECO:0000256" key="5">
    <source>
        <dbReference type="PIRSR" id="PIRSR600821-50"/>
    </source>
</evidence>
<dbReference type="Gene3D" id="2.40.37.10">
    <property type="entry name" value="Lyase, Ornithine Decarboxylase, Chain A, domain 1"/>
    <property type="match status" value="1"/>
</dbReference>
<sequence>MNVRTIAGKTQTPYNTGVIVRSPNSYKTLNLLEIKRQSLMDNYSFFQKLNPKAKICPVLKGNAYGHGLKLTGKFVDQEIKPEFICVDSLYEAYELEKIGVETKILIMGYTFPENFRFRKINFHLPLFDLKTLRILNKTQPGINVHLKIDTGMNRLGIKEKEVEKFIRSLKKFNKVKVAGIYSHLADADNEDESFTKTQAVKFKETIKFFENSGFVFKWKHLNATAGAFGFHDEEFNLIRLGLGFYGISPFSKGTRQNQLLQKNLKPVLKLVTHICQIKQIEKGDTVSYGRTFKAKEKMKIAVLPLGYYDGLDRRLSNIGKVKIGSVYCPILGRVCMNAAVIDVSAVKRPYVGQEVVVYDSVKETSDLIKTIPYEVLANLSETTRRVLV</sequence>
<comment type="function">
    <text evidence="4">Catalyzes the interconversion of L-alanine and D-alanine. May also act on other amino acids.</text>
</comment>
<evidence type="ECO:0000256" key="1">
    <source>
        <dbReference type="ARBA" id="ARBA00001933"/>
    </source>
</evidence>
<keyword evidence="3 4" id="KW-0413">Isomerase</keyword>
<organism evidence="8 9">
    <name type="scientific">Candidatus Shapirobacteria bacterium CG03_land_8_20_14_0_80_40_19</name>
    <dbReference type="NCBI Taxonomy" id="1974880"/>
    <lineage>
        <taxon>Bacteria</taxon>
        <taxon>Candidatus Shapironibacteriota</taxon>
    </lineage>
</organism>
<comment type="pathway">
    <text evidence="4">Amino-acid biosynthesis; D-alanine biosynthesis; D-alanine from L-alanine: step 1/1.</text>
</comment>
<dbReference type="Gene3D" id="3.20.20.10">
    <property type="entry name" value="Alanine racemase"/>
    <property type="match status" value="1"/>
</dbReference>
<dbReference type="PRINTS" id="PR00992">
    <property type="entry name" value="ALARACEMASE"/>
</dbReference>
<dbReference type="SUPFAM" id="SSF50621">
    <property type="entry name" value="Alanine racemase C-terminal domain-like"/>
    <property type="match status" value="1"/>
</dbReference>
<dbReference type="UniPathway" id="UPA00042">
    <property type="reaction ID" value="UER00497"/>
</dbReference>
<accession>A0A2M7BGH7</accession>
<feature type="binding site" evidence="4 6">
    <location>
        <position position="154"/>
    </location>
    <ligand>
        <name>substrate</name>
    </ligand>
</feature>
<evidence type="ECO:0000256" key="2">
    <source>
        <dbReference type="ARBA" id="ARBA00022898"/>
    </source>
</evidence>
<dbReference type="Pfam" id="PF00842">
    <property type="entry name" value="Ala_racemase_C"/>
    <property type="match status" value="1"/>
</dbReference>
<dbReference type="GO" id="GO:0030170">
    <property type="term" value="F:pyridoxal phosphate binding"/>
    <property type="evidence" value="ECO:0007669"/>
    <property type="project" value="UniProtKB-UniRule"/>
</dbReference>
<dbReference type="EC" id="5.1.1.1" evidence="4"/>
<dbReference type="GO" id="GO:0030632">
    <property type="term" value="P:D-alanine biosynthetic process"/>
    <property type="evidence" value="ECO:0007669"/>
    <property type="project" value="UniProtKB-UniRule"/>
</dbReference>
<dbReference type="InterPro" id="IPR001608">
    <property type="entry name" value="Ala_racemase_N"/>
</dbReference>
<evidence type="ECO:0000256" key="3">
    <source>
        <dbReference type="ARBA" id="ARBA00023235"/>
    </source>
</evidence>
<keyword evidence="2 4" id="KW-0663">Pyridoxal phosphate</keyword>
<evidence type="ECO:0000259" key="7">
    <source>
        <dbReference type="SMART" id="SM01005"/>
    </source>
</evidence>
<dbReference type="InterPro" id="IPR029066">
    <property type="entry name" value="PLP-binding_barrel"/>
</dbReference>
<dbReference type="GO" id="GO:0008784">
    <property type="term" value="F:alanine racemase activity"/>
    <property type="evidence" value="ECO:0007669"/>
    <property type="project" value="UniProtKB-UniRule"/>
</dbReference>
<reference evidence="9" key="1">
    <citation type="submission" date="2017-09" db="EMBL/GenBank/DDBJ databases">
        <title>Depth-based differentiation of microbial function through sediment-hosted aquifers and enrichment of novel symbionts in the deep terrestrial subsurface.</title>
        <authorList>
            <person name="Probst A.J."/>
            <person name="Ladd B."/>
            <person name="Jarett J.K."/>
            <person name="Geller-Mcgrath D.E."/>
            <person name="Sieber C.M.K."/>
            <person name="Emerson J.B."/>
            <person name="Anantharaman K."/>
            <person name="Thomas B.C."/>
            <person name="Malmstrom R."/>
            <person name="Stieglmeier M."/>
            <person name="Klingl A."/>
            <person name="Woyke T."/>
            <person name="Ryan C.M."/>
            <person name="Banfield J.F."/>
        </authorList>
    </citation>
    <scope>NUCLEOTIDE SEQUENCE [LARGE SCALE GENOMIC DNA]</scope>
</reference>
<evidence type="ECO:0000256" key="6">
    <source>
        <dbReference type="PIRSR" id="PIRSR600821-52"/>
    </source>
</evidence>
<dbReference type="AlphaFoldDB" id="A0A2M7BGH7"/>
<feature type="domain" description="Alanine racemase C-terminal" evidence="7">
    <location>
        <begin position="267"/>
        <end position="388"/>
    </location>
</feature>
<dbReference type="FunFam" id="3.20.20.10:FF:000002">
    <property type="entry name" value="Alanine racemase"/>
    <property type="match status" value="1"/>
</dbReference>
<protein>
    <recommendedName>
        <fullName evidence="4">Alanine racemase</fullName>
        <ecNumber evidence="4">5.1.1.1</ecNumber>
    </recommendedName>
</protein>
<dbReference type="HAMAP" id="MF_01201">
    <property type="entry name" value="Ala_racemase"/>
    <property type="match status" value="1"/>
</dbReference>
<dbReference type="InterPro" id="IPR011079">
    <property type="entry name" value="Ala_racemase_C"/>
</dbReference>
<feature type="active site" description="Proton acceptor; specific for D-alanine" evidence="4">
    <location>
        <position position="60"/>
    </location>
</feature>
<name>A0A2M7BGH7_9BACT</name>
<gene>
    <name evidence="8" type="primary">alr</name>
    <name evidence="8" type="ORF">COS55_00135</name>
</gene>
<dbReference type="EMBL" id="PEVD01000004">
    <property type="protein sequence ID" value="PIV02189.1"/>
    <property type="molecule type" value="Genomic_DNA"/>
</dbReference>
<dbReference type="GO" id="GO:0005829">
    <property type="term" value="C:cytosol"/>
    <property type="evidence" value="ECO:0007669"/>
    <property type="project" value="TreeGrafter"/>
</dbReference>
<evidence type="ECO:0000313" key="9">
    <source>
        <dbReference type="Proteomes" id="UP000230399"/>
    </source>
</evidence>
<dbReference type="Pfam" id="PF01168">
    <property type="entry name" value="Ala_racemase_N"/>
    <property type="match status" value="1"/>
</dbReference>
<dbReference type="InterPro" id="IPR009006">
    <property type="entry name" value="Ala_racemase/Decarboxylase_C"/>
</dbReference>
<feature type="binding site" evidence="4 6">
    <location>
        <position position="336"/>
    </location>
    <ligand>
        <name>substrate</name>
    </ligand>
</feature>
<dbReference type="InterPro" id="IPR000821">
    <property type="entry name" value="Ala_racemase"/>
</dbReference>
<dbReference type="Proteomes" id="UP000230399">
    <property type="component" value="Unassembled WGS sequence"/>
</dbReference>
<proteinExistence type="inferred from homology"/>
<comment type="similarity">
    <text evidence="4">Belongs to the alanine racemase family.</text>
</comment>
<dbReference type="CDD" id="cd00430">
    <property type="entry name" value="PLPDE_III_AR"/>
    <property type="match status" value="1"/>
</dbReference>
<comment type="caution">
    <text evidence="8">The sequence shown here is derived from an EMBL/GenBank/DDBJ whole genome shotgun (WGS) entry which is preliminary data.</text>
</comment>
<dbReference type="PANTHER" id="PTHR30511">
    <property type="entry name" value="ALANINE RACEMASE"/>
    <property type="match status" value="1"/>
</dbReference>